<gene>
    <name evidence="2" type="ORF">C4B24_00230</name>
</gene>
<organism evidence="2 3">
    <name type="scientific">Mycoplasma marinum</name>
    <dbReference type="NCBI Taxonomy" id="1937190"/>
    <lineage>
        <taxon>Bacteria</taxon>
        <taxon>Bacillati</taxon>
        <taxon>Mycoplasmatota</taxon>
        <taxon>Mollicutes</taxon>
        <taxon>Mycoplasmataceae</taxon>
        <taxon>Mycoplasma</taxon>
    </lineage>
</organism>
<feature type="transmembrane region" description="Helical" evidence="1">
    <location>
        <begin position="52"/>
        <end position="70"/>
    </location>
</feature>
<keyword evidence="1" id="KW-0472">Membrane</keyword>
<keyword evidence="1" id="KW-1133">Transmembrane helix</keyword>
<dbReference type="AlphaFoldDB" id="A0A4R0XVX2"/>
<accession>A0A4R0XVX2</accession>
<dbReference type="EMBL" id="PSZO01000001">
    <property type="protein sequence ID" value="TCG12025.1"/>
    <property type="molecule type" value="Genomic_DNA"/>
</dbReference>
<evidence type="ECO:0000256" key="1">
    <source>
        <dbReference type="SAM" id="Phobius"/>
    </source>
</evidence>
<comment type="caution">
    <text evidence="2">The sequence shown here is derived from an EMBL/GenBank/DDBJ whole genome shotgun (WGS) entry which is preliminary data.</text>
</comment>
<keyword evidence="3" id="KW-1185">Reference proteome</keyword>
<evidence type="ECO:0000313" key="3">
    <source>
        <dbReference type="Proteomes" id="UP000294192"/>
    </source>
</evidence>
<evidence type="ECO:0000313" key="2">
    <source>
        <dbReference type="EMBL" id="TCG12025.1"/>
    </source>
</evidence>
<protein>
    <submittedName>
        <fullName evidence="2">Uncharacterized protein</fullName>
    </submittedName>
</protein>
<proteinExistence type="predicted"/>
<dbReference type="Proteomes" id="UP000294192">
    <property type="component" value="Unassembled WGS sequence"/>
</dbReference>
<name>A0A4R0XVX2_9MOLU</name>
<reference evidence="2 3" key="1">
    <citation type="submission" date="2018-02" db="EMBL/GenBank/DDBJ databases">
        <title>Mycoplasma marinum and Mycoplasma todarodis sp. nov., moderately halophilic and psychrotolerant mycoplasmas isolated from cephalopods.</title>
        <authorList>
            <person name="Viver T."/>
        </authorList>
    </citation>
    <scope>NUCLEOTIDE SEQUENCE [LARGE SCALE GENOMIC DNA]</scope>
    <source>
        <strain evidence="2 3">PE</strain>
    </source>
</reference>
<keyword evidence="1" id="KW-0812">Transmembrane</keyword>
<sequence length="71" mass="8424">MTTYKISFEEMEKYTSWYNTKKDCNEKVLAIANTYETKSVEFICPTFIKVSVLFYTYTSGVVLLVLLYYLF</sequence>